<evidence type="ECO:0000313" key="7">
    <source>
        <dbReference type="Proteomes" id="UP000054516"/>
    </source>
</evidence>
<dbReference type="PRINTS" id="PR01415">
    <property type="entry name" value="ANKYRIN"/>
</dbReference>
<feature type="region of interest" description="Disordered" evidence="4">
    <location>
        <begin position="2077"/>
        <end position="2118"/>
    </location>
</feature>
<feature type="repeat" description="ANK" evidence="3">
    <location>
        <begin position="783"/>
        <end position="808"/>
    </location>
</feature>
<feature type="compositionally biased region" description="Low complexity" evidence="4">
    <location>
        <begin position="935"/>
        <end position="947"/>
    </location>
</feature>
<feature type="repeat" description="ANK" evidence="3">
    <location>
        <begin position="1225"/>
        <end position="1257"/>
    </location>
</feature>
<dbReference type="Gene3D" id="1.25.40.20">
    <property type="entry name" value="Ankyrin repeat-containing domain"/>
    <property type="match status" value="9"/>
</dbReference>
<evidence type="ECO:0000256" key="3">
    <source>
        <dbReference type="PROSITE-ProRule" id="PRU00023"/>
    </source>
</evidence>
<feature type="repeat" description="ANK" evidence="3">
    <location>
        <begin position="1018"/>
        <end position="1041"/>
    </location>
</feature>
<reference evidence="6" key="1">
    <citation type="submission" date="2016-03" db="EMBL/GenBank/DDBJ databases">
        <title>Draft genome sequence of Rosellinia necatrix.</title>
        <authorList>
            <person name="Kanematsu S."/>
        </authorList>
    </citation>
    <scope>NUCLEOTIDE SEQUENCE [LARGE SCALE GENOMIC DNA]</scope>
    <source>
        <strain evidence="6">W97</strain>
    </source>
</reference>
<feature type="repeat" description="ANK" evidence="3">
    <location>
        <begin position="1634"/>
        <end position="1666"/>
    </location>
</feature>
<dbReference type="PROSITE" id="PS50088">
    <property type="entry name" value="ANK_REPEAT"/>
    <property type="match status" value="15"/>
</dbReference>
<evidence type="ECO:0000256" key="2">
    <source>
        <dbReference type="ARBA" id="ARBA00023043"/>
    </source>
</evidence>
<feature type="compositionally biased region" description="Polar residues" evidence="4">
    <location>
        <begin position="765"/>
        <end position="780"/>
    </location>
</feature>
<feature type="repeat" description="ANK" evidence="3">
    <location>
        <begin position="849"/>
        <end position="871"/>
    </location>
</feature>
<dbReference type="SMART" id="SM00248">
    <property type="entry name" value="ANK"/>
    <property type="match status" value="29"/>
</dbReference>
<dbReference type="Pfam" id="PF12796">
    <property type="entry name" value="Ank_2"/>
    <property type="match status" value="8"/>
</dbReference>
<dbReference type="InterPro" id="IPR002110">
    <property type="entry name" value="Ankyrin_rpt"/>
</dbReference>
<dbReference type="SUPFAM" id="SSF48403">
    <property type="entry name" value="Ankyrin repeat"/>
    <property type="match status" value="4"/>
</dbReference>
<feature type="repeat" description="ANK" evidence="3">
    <location>
        <begin position="1123"/>
        <end position="1150"/>
    </location>
</feature>
<feature type="region of interest" description="Disordered" evidence="4">
    <location>
        <begin position="916"/>
        <end position="963"/>
    </location>
</feature>
<dbReference type="Pfam" id="PF00023">
    <property type="entry name" value="Ank"/>
    <property type="match status" value="2"/>
</dbReference>
<dbReference type="SMART" id="SM00449">
    <property type="entry name" value="SPRY"/>
    <property type="match status" value="1"/>
</dbReference>
<dbReference type="EMBL" id="DF977468">
    <property type="protein sequence ID" value="GAP87168.2"/>
    <property type="molecule type" value="Genomic_DNA"/>
</dbReference>
<accession>A0A1W2TGE2</accession>
<dbReference type="Gene3D" id="2.60.120.920">
    <property type="match status" value="1"/>
</dbReference>
<dbReference type="InterPro" id="IPR056884">
    <property type="entry name" value="NPHP3-like_N"/>
</dbReference>
<feature type="compositionally biased region" description="Acidic residues" evidence="4">
    <location>
        <begin position="752"/>
        <end position="762"/>
    </location>
</feature>
<evidence type="ECO:0000256" key="4">
    <source>
        <dbReference type="SAM" id="MobiDB-lite"/>
    </source>
</evidence>
<keyword evidence="1" id="KW-0677">Repeat</keyword>
<dbReference type="InterPro" id="IPR036770">
    <property type="entry name" value="Ankyrin_rpt-contain_sf"/>
</dbReference>
<dbReference type="PANTHER" id="PTHR24198:SF165">
    <property type="entry name" value="ANKYRIN REPEAT-CONTAINING PROTEIN-RELATED"/>
    <property type="match status" value="1"/>
</dbReference>
<protein>
    <submittedName>
        <fullName evidence="6">Putative ankyrin repeat-containing domain protein</fullName>
    </submittedName>
</protein>
<feature type="compositionally biased region" description="Basic and acidic residues" evidence="4">
    <location>
        <begin position="712"/>
        <end position="722"/>
    </location>
</feature>
<feature type="domain" description="B30.2/SPRY" evidence="5">
    <location>
        <begin position="1858"/>
        <end position="2065"/>
    </location>
</feature>
<feature type="repeat" description="ANK" evidence="3">
    <location>
        <begin position="1566"/>
        <end position="1598"/>
    </location>
</feature>
<dbReference type="OMA" id="LIRKWAH"/>
<feature type="repeat" description="ANK" evidence="3">
    <location>
        <begin position="1057"/>
        <end position="1089"/>
    </location>
</feature>
<sequence>MIDLSSYHEGGEHPLIDIECSAIGKDDVICDCRHDELWHFDVGKANSDGAVDRILQTRNNHYSLVRHFLGELSILDSQTHRLRPTPLAADTLDYTPGRGILTAWKSEPTARILPVSGTGSETIAFASRVLGDLLEHHGERENTVLSFVFSKSDPQARTPLSLYLSLCRQLVSLKPQLFGYISSTAGFLTRNRCLTTECLWILLHSMVINLKEQGTPVYCIICSINECVKSPEETIQQIKKLVEAGGGRLKLLYTRAHEKGGVLENQIKQDGSITLDSTSRDMEAWEERHIQSRIQDLCQENPSWDGLTELALTQVRARPSGSTYMLIKVNMILLGWTTKGCTQKQLKEKLQRSPDSLEDCYDEAIRTIKDDCRTWALITLQWITCAIRPMTPAELAVAVALSEISGQAQQGGSDQGEYMSEIRDMIRRNIIGDLQDCMAPLVKVENNRVSFVDANFGNFLLANNLSFPCSESWKLEHNKNYEGNENDWDCHILDQCLEYLKHVGQLASASINHSDSQYILPTDYEYCLLTYALLHWPGHFLKTKSHNAARGHVLEFLKDEKRVSTWSTLYHQLNPSRFMSTISVNSPAQIVCRFGLSCLVDESITLAEGLAKSEEDLEGEKSKCLDLASEHGHHDVVQTLLGLGIRSKIALSLAAARGFANIVESILAVDQEGIEKPNWNHYAPIHHATRAGHKQVVSLLLDKYHNPDIRTTEAERDIESRRHFPPLGRNTKRHTRSRFRLHRRLLRSWEASESDSDSDTDADSNLHNSDQTTTTDTIPASVCSETSLQLAARTGQPEMMKLLLEKGAVPVAVSSIGYDVLKYAAVGGFVDVVALLLNYAVTDKPSAMDGNTALHLAAAHGHVKVVELLMKGATGEGYPVHMTNKKGLTPIHLAAREGHLDVLNAILTIMKRNKDSERTNLTSSNKEGKELLQDPSVTSPTETTVSTYRLDPKLGVRRRPTGEVPPTLAEQRVWISTNDDGHKSALEWAAEKGHCHVVQELLSRGVERFLHKAAEDSHGNTALHIAAKGGHSKTIEALLKNTRCAKLFPVGGLPPKRNMTPLHLAAKAGYADVLKTLLHYGAQLDLQDKAGWTALHHSARQGNLRCVDEILKGTLDAKMVNKRGETALHLAAQYGHCAVVRRVISQDPEILWLKDRNSAVALDLIVARGVLEEVKEFVQILEDAEGQDFQRLGMPLHAAAALCCEEVLKFLLSRGWNRGTRRGSDGKTALHVSVQSGFPKGVELLLNDTTNCDLNTADNHGNLPLHFARQLDIVHKLLDAKAKNDEKNHEGETPLYLAAWCGDRDILQALLNSDPKPDTGTTNIFQWTLLHAAYDNYYIVEMLLKHGVNLDAKNQQGYTPLSVALGGGYQETARVLLDAGADPNESHDFSSSPLCCAFSIDHDNLAGMVKSLVEKGADLLKGSETGRTALHLAVEKNNREVVDYIVHTLNSEGSEDRVSDLYSSVLCECVSASDFNPEMAKRLIVQGLDINKTTSSGLNPLQEACANGTVDAVKWLLNENADVNAKGSRYGAALCAAIESEKYVQDKVSLLLEHKPKAEINLSFENQPTPLQRAVSKGNASLVKLLLHHKADVNLTTPGYDTSLNQAIFQRDIPFDTISLMLGKGADIQKRGLMGKLPVHMAAINDRLDVMKLLKSKEANFQAKDSDGFSPLMYGLLSNSVSIVKFLLSLNAFNPDEADPKGQTPLIIATIRGDKGSLSELLSSGFERPHILNAQDFRGDTALIHAVRIDHIGIVEMLIKCGADPSVADCRGYSSLYWAVRVASQQITDVIIEAMEKMEGDTTEHWSKAIHGAVASSKRRALEQLLDRFDVDAEYPTLDGWTALFTTVMYDSFRMRRILYEKWPAIYREEPSYRKRPGCWHPKDKHPGIKIDPKNPTTLITDGTNLYQNLTPKIYSLERKQFGVARADFPMLPLFKDQVYYFEVTLNAVGNTGFLAIGFCDDQAPLTRMLGWDSGSWGFHSHDGKVFEDGRLTWKGVEYHMNYMEAGVTIGCGVNFRENTAFYTRNGVVIGRAFTDIHGKLYPAVSIDFCQPGWRVTAVFPWEDGTSNDFCFKGDFKGKDTLDPPESVQKGSEDATEDEEDEEYEEYDEDEKEGEEQE</sequence>
<evidence type="ECO:0000256" key="1">
    <source>
        <dbReference type="ARBA" id="ARBA00022737"/>
    </source>
</evidence>
<organism evidence="6">
    <name type="scientific">Rosellinia necatrix</name>
    <name type="common">White root-rot fungus</name>
    <dbReference type="NCBI Taxonomy" id="77044"/>
    <lineage>
        <taxon>Eukaryota</taxon>
        <taxon>Fungi</taxon>
        <taxon>Dikarya</taxon>
        <taxon>Ascomycota</taxon>
        <taxon>Pezizomycotina</taxon>
        <taxon>Sordariomycetes</taxon>
        <taxon>Xylariomycetidae</taxon>
        <taxon>Xylariales</taxon>
        <taxon>Xylariaceae</taxon>
        <taxon>Rosellinia</taxon>
    </lineage>
</organism>
<dbReference type="InterPro" id="IPR043136">
    <property type="entry name" value="B30.2/SPRY_sf"/>
</dbReference>
<dbReference type="OrthoDB" id="341259at2759"/>
<gene>
    <name evidence="6" type="ORF">SAMD00023353_2301050</name>
</gene>
<evidence type="ECO:0000259" key="5">
    <source>
        <dbReference type="PROSITE" id="PS50188"/>
    </source>
</evidence>
<feature type="repeat" description="ANK" evidence="3">
    <location>
        <begin position="1738"/>
        <end position="1770"/>
    </location>
</feature>
<feature type="repeat" description="ANK" evidence="3">
    <location>
        <begin position="1356"/>
        <end position="1388"/>
    </location>
</feature>
<evidence type="ECO:0000313" key="6">
    <source>
        <dbReference type="EMBL" id="GAP87168.2"/>
    </source>
</evidence>
<dbReference type="SUPFAM" id="SSF49899">
    <property type="entry name" value="Concanavalin A-like lectins/glucanases"/>
    <property type="match status" value="1"/>
</dbReference>
<keyword evidence="2 3" id="KW-0040">ANK repeat</keyword>
<dbReference type="InterPro" id="IPR044736">
    <property type="entry name" value="Gid1/RanBPM/SPLA_SPRY"/>
</dbReference>
<feature type="repeat" description="ANK" evidence="3">
    <location>
        <begin position="1496"/>
        <end position="1528"/>
    </location>
</feature>
<keyword evidence="7" id="KW-1185">Reference proteome</keyword>
<feature type="region of interest" description="Disordered" evidence="4">
    <location>
        <begin position="712"/>
        <end position="736"/>
    </location>
</feature>
<feature type="repeat" description="ANK" evidence="3">
    <location>
        <begin position="680"/>
        <end position="712"/>
    </location>
</feature>
<dbReference type="Pfam" id="PF00622">
    <property type="entry name" value="SPRY"/>
    <property type="match status" value="1"/>
</dbReference>
<dbReference type="PROSITE" id="PS50188">
    <property type="entry name" value="B302_SPRY"/>
    <property type="match status" value="1"/>
</dbReference>
<dbReference type="PANTHER" id="PTHR24198">
    <property type="entry name" value="ANKYRIN REPEAT AND PROTEIN KINASE DOMAIN-CONTAINING PROTEIN"/>
    <property type="match status" value="1"/>
</dbReference>
<dbReference type="InterPro" id="IPR003877">
    <property type="entry name" value="SPRY_dom"/>
</dbReference>
<feature type="compositionally biased region" description="Acidic residues" evidence="4">
    <location>
        <begin position="2094"/>
        <end position="2118"/>
    </location>
</feature>
<dbReference type="InterPro" id="IPR013320">
    <property type="entry name" value="ConA-like_dom_sf"/>
</dbReference>
<dbReference type="PROSITE" id="PS50297">
    <property type="entry name" value="ANK_REP_REGION"/>
    <property type="match status" value="13"/>
</dbReference>
<dbReference type="Pfam" id="PF24883">
    <property type="entry name" value="NPHP3_N"/>
    <property type="match status" value="1"/>
</dbReference>
<feature type="region of interest" description="Disordered" evidence="4">
    <location>
        <begin position="750"/>
        <end position="780"/>
    </location>
</feature>
<dbReference type="STRING" id="77044.A0A1W2TGE2"/>
<name>A0A1W2TGE2_ROSNE</name>
<dbReference type="CDD" id="cd12885">
    <property type="entry name" value="SPRY_RanBP_like"/>
    <property type="match status" value="1"/>
</dbReference>
<dbReference type="Pfam" id="PF13637">
    <property type="entry name" value="Ank_4"/>
    <property type="match status" value="1"/>
</dbReference>
<dbReference type="Proteomes" id="UP000054516">
    <property type="component" value="Unassembled WGS sequence"/>
</dbReference>
<proteinExistence type="predicted"/>
<feature type="repeat" description="ANK" evidence="3">
    <location>
        <begin position="1290"/>
        <end position="1322"/>
    </location>
</feature>
<dbReference type="InterPro" id="IPR001870">
    <property type="entry name" value="B30.2/SPRY"/>
</dbReference>
<feature type="repeat" description="ANK" evidence="3">
    <location>
        <begin position="886"/>
        <end position="907"/>
    </location>
</feature>
<feature type="repeat" description="ANK" evidence="3">
    <location>
        <begin position="1425"/>
        <end position="1461"/>
    </location>
</feature>